<evidence type="ECO:0000256" key="3">
    <source>
        <dbReference type="ARBA" id="ARBA00022679"/>
    </source>
</evidence>
<evidence type="ECO:0000256" key="1">
    <source>
        <dbReference type="ARBA" id="ARBA00013258"/>
    </source>
</evidence>
<dbReference type="GO" id="GO:0004314">
    <property type="term" value="F:[acyl-carrier-protein] S-malonyltransferase activity"/>
    <property type="evidence" value="ECO:0007669"/>
    <property type="project" value="UniProtKB-EC"/>
</dbReference>
<dbReference type="Gene3D" id="3.30.70.250">
    <property type="entry name" value="Malonyl-CoA ACP transacylase, ACP-binding"/>
    <property type="match status" value="1"/>
</dbReference>
<dbReference type="InterPro" id="IPR014043">
    <property type="entry name" value="Acyl_transferase_dom"/>
</dbReference>
<keyword evidence="4 6" id="KW-0012">Acyltransferase</keyword>
<proteinExistence type="inferred from homology"/>
<gene>
    <name evidence="9" type="primary">fabD</name>
    <name evidence="9" type="ORF">NHE_0916</name>
</gene>
<dbReference type="InterPro" id="IPR016035">
    <property type="entry name" value="Acyl_Trfase/lysoPLipase"/>
</dbReference>
<dbReference type="NCBIfam" id="TIGR00128">
    <property type="entry name" value="fabD"/>
    <property type="match status" value="1"/>
</dbReference>
<organism evidence="9 10">
    <name type="scientific">Neorickettsia helminthoeca str. Oregon</name>
    <dbReference type="NCBI Taxonomy" id="1286528"/>
    <lineage>
        <taxon>Bacteria</taxon>
        <taxon>Pseudomonadati</taxon>
        <taxon>Pseudomonadota</taxon>
        <taxon>Alphaproteobacteria</taxon>
        <taxon>Rickettsiales</taxon>
        <taxon>Anaplasmataceae</taxon>
        <taxon>Neorickettsia</taxon>
    </lineage>
</organism>
<dbReference type="OrthoDB" id="9808564at2"/>
<dbReference type="HOGENOM" id="CLU_030558_1_1_5"/>
<keyword evidence="3 6" id="KW-0808">Transferase</keyword>
<feature type="domain" description="Malonyl-CoA:ACP transacylase (MAT)" evidence="8">
    <location>
        <begin position="5"/>
        <end position="297"/>
    </location>
</feature>
<evidence type="ECO:0000256" key="4">
    <source>
        <dbReference type="ARBA" id="ARBA00023315"/>
    </source>
</evidence>
<comment type="catalytic activity">
    <reaction evidence="5 6">
        <text>holo-[ACP] + malonyl-CoA = malonyl-[ACP] + CoA</text>
        <dbReference type="Rhea" id="RHEA:41792"/>
        <dbReference type="Rhea" id="RHEA-COMP:9623"/>
        <dbReference type="Rhea" id="RHEA-COMP:9685"/>
        <dbReference type="ChEBI" id="CHEBI:57287"/>
        <dbReference type="ChEBI" id="CHEBI:57384"/>
        <dbReference type="ChEBI" id="CHEBI:64479"/>
        <dbReference type="ChEBI" id="CHEBI:78449"/>
        <dbReference type="EC" id="2.3.1.39"/>
    </reaction>
</comment>
<dbReference type="InterPro" id="IPR004410">
    <property type="entry name" value="Malonyl_CoA-ACP_transAc_FabD"/>
</dbReference>
<comment type="similarity">
    <text evidence="6">Belongs to the fabD family.</text>
</comment>
<evidence type="ECO:0000256" key="2">
    <source>
        <dbReference type="ARBA" id="ARBA00018953"/>
    </source>
</evidence>
<dbReference type="PANTHER" id="PTHR42681">
    <property type="entry name" value="MALONYL-COA-ACYL CARRIER PROTEIN TRANSACYLASE, MITOCHONDRIAL"/>
    <property type="match status" value="1"/>
</dbReference>
<dbReference type="SMART" id="SM00827">
    <property type="entry name" value="PKS_AT"/>
    <property type="match status" value="1"/>
</dbReference>
<sequence>MKMLVFPGQGSQYVGMGRELYDAFPVAREVFEEVDDALNMKLSEIIFRGPESLLSSTENTQPALMVTSIAALRTLLRESGKTIADVSKYLAGHSLGEYTALCASGAATPSQIAKVLKIRGSAMQEAVPLGEGSMAALLKVTCEEVQNLIVESNADCEISNDNSNEQVVVSGKTAEIEKITKYAKNKGIKHVIRLNVSAPFHCRLMQPAVQQVSDALSTAEIGTPAVPIVSNVTATPINDPSEIRELLVKQVTGCIRWRESILFAINAGVRTFIEIGAGNVLSKMIARMDPTLETLNLERPSDLEKVINLIG</sequence>
<dbReference type="GO" id="GO:0006633">
    <property type="term" value="P:fatty acid biosynthetic process"/>
    <property type="evidence" value="ECO:0007669"/>
    <property type="project" value="TreeGrafter"/>
</dbReference>
<evidence type="ECO:0000313" key="10">
    <source>
        <dbReference type="Proteomes" id="UP000023755"/>
    </source>
</evidence>
<dbReference type="AlphaFoldDB" id="X5HMV8"/>
<dbReference type="Gene3D" id="3.40.366.10">
    <property type="entry name" value="Malonyl-Coenzyme A Acyl Carrier Protein, domain 2"/>
    <property type="match status" value="1"/>
</dbReference>
<dbReference type="STRING" id="1286528.NHE_0916"/>
<dbReference type="PANTHER" id="PTHR42681:SF1">
    <property type="entry name" value="MALONYL-COA-ACYL CARRIER PROTEIN TRANSACYLASE, MITOCHONDRIAL"/>
    <property type="match status" value="1"/>
</dbReference>
<dbReference type="InterPro" id="IPR001227">
    <property type="entry name" value="Ac_transferase_dom_sf"/>
</dbReference>
<dbReference type="InterPro" id="IPR024925">
    <property type="entry name" value="Malonyl_CoA-ACP_transAc"/>
</dbReference>
<dbReference type="PIRSF" id="PIRSF000446">
    <property type="entry name" value="Mct"/>
    <property type="match status" value="1"/>
</dbReference>
<accession>X5HMV8</accession>
<evidence type="ECO:0000256" key="7">
    <source>
        <dbReference type="PIRSR" id="PIRSR000446-1"/>
    </source>
</evidence>
<protein>
    <recommendedName>
        <fullName evidence="2 6">Malonyl CoA-acyl carrier protein transacylase</fullName>
        <ecNumber evidence="1 6">2.3.1.39</ecNumber>
    </recommendedName>
</protein>
<dbReference type="SUPFAM" id="SSF52151">
    <property type="entry name" value="FabD/lysophospholipase-like"/>
    <property type="match status" value="1"/>
</dbReference>
<dbReference type="InterPro" id="IPR050858">
    <property type="entry name" value="Mal-CoA-ACP_Trans/PKS_FabD"/>
</dbReference>
<reference evidence="9 10" key="1">
    <citation type="submission" date="2014-03" db="EMBL/GenBank/DDBJ databases">
        <title>Sequencing and Comparison of Genomes and Transcriptome Profiles of Human Ehrlichiosis Agents.</title>
        <authorList>
            <person name="Lin M."/>
            <person name="Daugherty S.C."/>
            <person name="Nagaraj S."/>
            <person name="Cheng Z."/>
            <person name="Xiong Q."/>
            <person name="Lin F.-Y."/>
            <person name="Sengamalay N."/>
            <person name="Ott S."/>
            <person name="Godinez A."/>
            <person name="Tallon L.J."/>
            <person name="Sadzewicz L."/>
            <person name="Fraser C.M."/>
            <person name="Dunning Hotopp J.C."/>
            <person name="Rikihisa Y."/>
        </authorList>
    </citation>
    <scope>NUCLEOTIDE SEQUENCE [LARGE SCALE GENOMIC DNA]</scope>
    <source>
        <strain evidence="9 10">Oregon</strain>
    </source>
</reference>
<evidence type="ECO:0000313" key="9">
    <source>
        <dbReference type="EMBL" id="AHX11835.1"/>
    </source>
</evidence>
<name>X5HMV8_9RICK</name>
<dbReference type="Pfam" id="PF00698">
    <property type="entry name" value="Acyl_transf_1"/>
    <property type="match status" value="1"/>
</dbReference>
<feature type="active site" evidence="7">
    <location>
        <position position="201"/>
    </location>
</feature>
<dbReference type="EMBL" id="CP007481">
    <property type="protein sequence ID" value="AHX11835.1"/>
    <property type="molecule type" value="Genomic_DNA"/>
</dbReference>
<dbReference type="GO" id="GO:0005829">
    <property type="term" value="C:cytosol"/>
    <property type="evidence" value="ECO:0007669"/>
    <property type="project" value="TreeGrafter"/>
</dbReference>
<evidence type="ECO:0000256" key="5">
    <source>
        <dbReference type="ARBA" id="ARBA00048462"/>
    </source>
</evidence>
<dbReference type="Proteomes" id="UP000023755">
    <property type="component" value="Chromosome"/>
</dbReference>
<dbReference type="EC" id="2.3.1.39" evidence="1 6"/>
<keyword evidence="10" id="KW-1185">Reference proteome</keyword>
<dbReference type="SUPFAM" id="SSF55048">
    <property type="entry name" value="Probable ACP-binding domain of malonyl-CoA ACP transacylase"/>
    <property type="match status" value="1"/>
</dbReference>
<evidence type="ECO:0000256" key="6">
    <source>
        <dbReference type="PIRNR" id="PIRNR000446"/>
    </source>
</evidence>
<dbReference type="InterPro" id="IPR016036">
    <property type="entry name" value="Malonyl_transacylase_ACP-bd"/>
</dbReference>
<feature type="active site" evidence="7">
    <location>
        <position position="94"/>
    </location>
</feature>
<evidence type="ECO:0000259" key="8">
    <source>
        <dbReference type="SMART" id="SM00827"/>
    </source>
</evidence>
<dbReference type="KEGG" id="nhm:NHE_0916"/>